<gene>
    <name evidence="4" type="ORF">MAGMO_0669</name>
</gene>
<dbReference type="GO" id="GO:0003978">
    <property type="term" value="F:UDP-glucose 4-epimerase activity"/>
    <property type="evidence" value="ECO:0007669"/>
    <property type="project" value="UniProtKB-EC"/>
</dbReference>
<dbReference type="Pfam" id="PF01370">
    <property type="entry name" value="Epimerase"/>
    <property type="match status" value="1"/>
</dbReference>
<comment type="similarity">
    <text evidence="2">Belongs to the NAD(P)-dependent epimerase/dehydratase family.</text>
</comment>
<accession>A0A1S7LEP1</accession>
<keyword evidence="4" id="KW-0413">Isomerase</keyword>
<evidence type="ECO:0000256" key="1">
    <source>
        <dbReference type="ARBA" id="ARBA00005125"/>
    </source>
</evidence>
<dbReference type="Gene3D" id="3.40.50.720">
    <property type="entry name" value="NAD(P)-binding Rossmann-like Domain"/>
    <property type="match status" value="1"/>
</dbReference>
<comment type="pathway">
    <text evidence="1">Bacterial outer membrane biogenesis; LPS O-antigen biosynthesis.</text>
</comment>
<dbReference type="InterPro" id="IPR001509">
    <property type="entry name" value="Epimerase_deHydtase"/>
</dbReference>
<dbReference type="AlphaFoldDB" id="A0A1S7LEP1"/>
<organism evidence="4">
    <name type="scientific">Magnetococcus massalia (strain MO-1)</name>
    <dbReference type="NCBI Taxonomy" id="451514"/>
    <lineage>
        <taxon>Bacteria</taxon>
        <taxon>Pseudomonadati</taxon>
        <taxon>Pseudomonadota</taxon>
        <taxon>Magnetococcia</taxon>
        <taxon>Magnetococcales</taxon>
        <taxon>Magnetococcaceae</taxon>
        <taxon>Magnetococcus</taxon>
    </lineage>
</organism>
<dbReference type="CDD" id="cd05256">
    <property type="entry name" value="UDP_AE_SDR_e"/>
    <property type="match status" value="1"/>
</dbReference>
<sequence length="328" mass="36076">MIALITGGAGFIGSHLGEQLLKAGHSVRVLDNFSTGRRANLESFMDHPNFTLFEGDIRDPEHMVAPFDGVDWVFHLAGLADIVPSVENPVTYFEVNVQGTLNVLEFSRRNNIKRLVYAASSSSYGIPEQYPTPESSPIQPQYPYALTKYMGEELVLHWAQCYGMPAMALRLFNVYGPRSRTSGAYGAVFGVFLAQKLNGKPFTVVGDGTQSRDFTYVTDVASAFIAAAESNIIAEALNVGSGSHQSINRLVELLGGEITYIPKRPGEPDCTFADTTRILQSLNWSPKVSFEEGVANMAACIEDWRDAPIWDPSSIAEATEAWFKYLDK</sequence>
<dbReference type="PANTHER" id="PTHR43000">
    <property type="entry name" value="DTDP-D-GLUCOSE 4,6-DEHYDRATASE-RELATED"/>
    <property type="match status" value="1"/>
</dbReference>
<protein>
    <submittedName>
        <fullName evidence="4">Putative NAD dependent epimerase/dehydratase family. UDP-glucose 4-epimerase</fullName>
        <ecNumber evidence="4">5.1.3.2</ecNumber>
    </submittedName>
</protein>
<name>A0A1S7LEP1_MAGMO</name>
<proteinExistence type="inferred from homology"/>
<dbReference type="SUPFAM" id="SSF51735">
    <property type="entry name" value="NAD(P)-binding Rossmann-fold domains"/>
    <property type="match status" value="1"/>
</dbReference>
<evidence type="ECO:0000259" key="3">
    <source>
        <dbReference type="Pfam" id="PF01370"/>
    </source>
</evidence>
<reference evidence="4" key="1">
    <citation type="submission" date="2015-04" db="EMBL/GenBank/DDBJ databases">
        <authorList>
            <person name="Syromyatnikov M.Y."/>
            <person name="Popov V.N."/>
        </authorList>
    </citation>
    <scope>NUCLEOTIDE SEQUENCE</scope>
    <source>
        <strain evidence="4">MO-1</strain>
    </source>
</reference>
<feature type="domain" description="NAD-dependent epimerase/dehydratase" evidence="3">
    <location>
        <begin position="3"/>
        <end position="240"/>
    </location>
</feature>
<dbReference type="InterPro" id="IPR036291">
    <property type="entry name" value="NAD(P)-bd_dom_sf"/>
</dbReference>
<evidence type="ECO:0000256" key="2">
    <source>
        <dbReference type="ARBA" id="ARBA00007637"/>
    </source>
</evidence>
<evidence type="ECO:0000313" key="4">
    <source>
        <dbReference type="EMBL" id="CRH04873.1"/>
    </source>
</evidence>
<dbReference type="Gene3D" id="3.90.25.10">
    <property type="entry name" value="UDP-galactose 4-epimerase, domain 1"/>
    <property type="match status" value="1"/>
</dbReference>
<dbReference type="EMBL" id="LO017727">
    <property type="protein sequence ID" value="CRH04873.1"/>
    <property type="molecule type" value="Genomic_DNA"/>
</dbReference>
<dbReference type="EC" id="5.1.3.2" evidence="4"/>